<sequence length="383" mass="43722">MPLRFIYTWLMQSLAPIAFEVQSTLSTALVYRLPTFILDIRHPWIKENQDYFGRLNYPTDAFCSLDGMHKHGLPPDLFRYLEIDNNRYQVNRPGWKNAELRLREMLACPAALHDVEHFRLSCYVSDGSYGIGWPEPSKPPGIVLDLFVQALTSMPNLRKLEWDTFEKGHEEFRQAFAKAKLRLPSVTQLRLAPSADFLVDACVNTQDLRSGGSISSSFFRWQPDADPREQLINSTRALHNLTTFRMLGDWELEYVKALSKLTPGLEALLIDGGLAPRPSSLLEYERPQGSLLTEYLDVLSLFINLEHLRLPASSELELGFDGGAWCGNAYFGRSGRQYGRDVAMRAAETTELAGRMGMQNWTYSIWPLKGDEDDEEDDEEADW</sequence>
<gene>
    <name evidence="1" type="ORF">AMS68_007201</name>
</gene>
<dbReference type="Proteomes" id="UP000503462">
    <property type="component" value="Chromosome 5"/>
</dbReference>
<name>A0A6H0Y3U8_9PEZI</name>
<accession>A0A6H0Y3U8</accession>
<reference evidence="1 2" key="1">
    <citation type="journal article" date="2016" name="Sci. Rep.">
        <title>Peltaster fructicola genome reveals evolution from an invasive phytopathogen to an ectophytic parasite.</title>
        <authorList>
            <person name="Xu C."/>
            <person name="Chen H."/>
            <person name="Gleason M.L."/>
            <person name="Xu J.R."/>
            <person name="Liu H."/>
            <person name="Zhang R."/>
            <person name="Sun G."/>
        </authorList>
    </citation>
    <scope>NUCLEOTIDE SEQUENCE [LARGE SCALE GENOMIC DNA]</scope>
    <source>
        <strain evidence="1 2">LNHT1506</strain>
    </source>
</reference>
<protein>
    <submittedName>
        <fullName evidence="1">Uncharacterized protein</fullName>
    </submittedName>
</protein>
<keyword evidence="2" id="KW-1185">Reference proteome</keyword>
<dbReference type="OrthoDB" id="3636801at2759"/>
<evidence type="ECO:0000313" key="2">
    <source>
        <dbReference type="Proteomes" id="UP000503462"/>
    </source>
</evidence>
<dbReference type="AlphaFoldDB" id="A0A6H0Y3U8"/>
<organism evidence="1 2">
    <name type="scientific">Peltaster fructicola</name>
    <dbReference type="NCBI Taxonomy" id="286661"/>
    <lineage>
        <taxon>Eukaryota</taxon>
        <taxon>Fungi</taxon>
        <taxon>Dikarya</taxon>
        <taxon>Ascomycota</taxon>
        <taxon>Pezizomycotina</taxon>
        <taxon>Dothideomycetes</taxon>
        <taxon>Dothideomycetes incertae sedis</taxon>
        <taxon>Peltaster</taxon>
    </lineage>
</organism>
<evidence type="ECO:0000313" key="1">
    <source>
        <dbReference type="EMBL" id="QIX01684.1"/>
    </source>
</evidence>
<dbReference type="EMBL" id="CP051143">
    <property type="protein sequence ID" value="QIX01684.1"/>
    <property type="molecule type" value="Genomic_DNA"/>
</dbReference>
<proteinExistence type="predicted"/>